<evidence type="ECO:0000313" key="3">
    <source>
        <dbReference type="Proteomes" id="UP000622245"/>
    </source>
</evidence>
<feature type="region of interest" description="Disordered" evidence="1">
    <location>
        <begin position="185"/>
        <end position="204"/>
    </location>
</feature>
<evidence type="ECO:0000313" key="2">
    <source>
        <dbReference type="EMBL" id="MBM0280008.1"/>
    </source>
</evidence>
<name>A0ABS1YRE1_9ACTN</name>
<feature type="compositionally biased region" description="Polar residues" evidence="1">
    <location>
        <begin position="45"/>
        <end position="55"/>
    </location>
</feature>
<sequence>MSAVVNQDAMRVANRYAATVEKAETLQGRARACRDAAEQYRRDAQANQESAQSHEQAARTIRDPGVAQEHALAARDAEAEAAREILAARYYEEQAEQYEAQARAAGGTVGGTLASKEIVMGESTTSASTSITGPPDVLGYADGDTCHGTDQVASAAGPGTTLALMDYGDGGDRWDGGRYVAVGTSPGRWDPVTSTEHTGDGDAKPGLYAPPHLDPAEAEVAARHLDELADLAEAGHRPPKPTKWGRAAQRLEHLLAGDADLAAEKVMIGDDELPVSVRDLLAMLRDKQPTAGPSTRRHVATTAMDQSGGDTGVLWMDLVDHDGATRVAVTGVEGTEDPDDDYWQPYTSQLTAAQARELATKLRTFAGAALDQGAEVEPGALYLGTGEYLDWSTTIGHGGRQIEVGDGVDAVTLDLTAGQAQRLCEQLHHTLTQDPRAEQFVRLGDSDDDAYIDWSTPRPDGGCQLVAGTPGGATVAIDLTRTHLAALDEQLGTDLELPGQAHVTGNPGSSHQVTDDGGQAHHR</sequence>
<dbReference type="Proteomes" id="UP000622245">
    <property type="component" value="Unassembled WGS sequence"/>
</dbReference>
<comment type="caution">
    <text evidence="2">The sequence shown here is derived from an EMBL/GenBank/DDBJ whole genome shotgun (WGS) entry which is preliminary data.</text>
</comment>
<keyword evidence="3" id="KW-1185">Reference proteome</keyword>
<reference evidence="2 3" key="1">
    <citation type="submission" date="2021-01" db="EMBL/GenBank/DDBJ databases">
        <title>Draft genome sequence of Micromonospora sp. strain STR1s_6.</title>
        <authorList>
            <person name="Karlyshev A."/>
            <person name="Jawad R."/>
        </authorList>
    </citation>
    <scope>NUCLEOTIDE SEQUENCE [LARGE SCALE GENOMIC DNA]</scope>
    <source>
        <strain evidence="2 3">STR1S-6</strain>
    </source>
</reference>
<organism evidence="2 3">
    <name type="scientific">Micromonospora tarensis</name>
    <dbReference type="NCBI Taxonomy" id="2806100"/>
    <lineage>
        <taxon>Bacteria</taxon>
        <taxon>Bacillati</taxon>
        <taxon>Actinomycetota</taxon>
        <taxon>Actinomycetes</taxon>
        <taxon>Micromonosporales</taxon>
        <taxon>Micromonosporaceae</taxon>
        <taxon>Micromonospora</taxon>
    </lineage>
</organism>
<feature type="region of interest" description="Disordered" evidence="1">
    <location>
        <begin position="498"/>
        <end position="523"/>
    </location>
</feature>
<evidence type="ECO:0000256" key="1">
    <source>
        <dbReference type="SAM" id="MobiDB-lite"/>
    </source>
</evidence>
<protein>
    <submittedName>
        <fullName evidence="2">Uncharacterized protein</fullName>
    </submittedName>
</protein>
<accession>A0ABS1YRE1</accession>
<proteinExistence type="predicted"/>
<feature type="region of interest" description="Disordered" evidence="1">
    <location>
        <begin position="38"/>
        <end position="62"/>
    </location>
</feature>
<dbReference type="EMBL" id="JAEVHL010000426">
    <property type="protein sequence ID" value="MBM0280008.1"/>
    <property type="molecule type" value="Genomic_DNA"/>
</dbReference>
<dbReference type="RefSeq" id="WP_203152351.1">
    <property type="nucleotide sequence ID" value="NZ_JAEVHL010000426.1"/>
</dbReference>
<gene>
    <name evidence="2" type="ORF">JM949_35025</name>
</gene>